<gene>
    <name evidence="8" type="ORF">IAD12_02920</name>
</gene>
<evidence type="ECO:0000259" key="7">
    <source>
        <dbReference type="Pfam" id="PF02687"/>
    </source>
</evidence>
<evidence type="ECO:0000313" key="8">
    <source>
        <dbReference type="EMBL" id="HIT99190.1"/>
    </source>
</evidence>
<feature type="transmembrane region" description="Helical" evidence="6">
    <location>
        <begin position="611"/>
        <end position="634"/>
    </location>
</feature>
<organism evidence="8 9">
    <name type="scientific">Candidatus Allocopromorpha excrementavium</name>
    <dbReference type="NCBI Taxonomy" id="2840741"/>
    <lineage>
        <taxon>Bacteria</taxon>
        <taxon>Bacillati</taxon>
        <taxon>Bacillota</taxon>
        <taxon>Clostridia</taxon>
        <taxon>Eubacteriales</taxon>
        <taxon>Eubacteriaceae</taxon>
        <taxon>Eubacteriaceae incertae sedis</taxon>
        <taxon>Candidatus Allocopromorpha</taxon>
    </lineage>
</organism>
<protein>
    <submittedName>
        <fullName evidence="8">ABC transporter permease</fullName>
    </submittedName>
</protein>
<evidence type="ECO:0000256" key="2">
    <source>
        <dbReference type="ARBA" id="ARBA00022475"/>
    </source>
</evidence>
<feature type="transmembrane region" description="Helical" evidence="6">
    <location>
        <begin position="226"/>
        <end position="253"/>
    </location>
</feature>
<feature type="transmembrane region" description="Helical" evidence="6">
    <location>
        <begin position="105"/>
        <end position="128"/>
    </location>
</feature>
<feature type="transmembrane region" description="Helical" evidence="6">
    <location>
        <begin position="20"/>
        <end position="37"/>
    </location>
</feature>
<dbReference type="AlphaFoldDB" id="A0A9D1HBJ2"/>
<proteinExistence type="inferred from homology"/>
<dbReference type="PANTHER" id="PTHR46795:SF3">
    <property type="entry name" value="ABC TRANSPORTER PERMEASE"/>
    <property type="match status" value="1"/>
</dbReference>
<dbReference type="InterPro" id="IPR027022">
    <property type="entry name" value="ABC_permease_BceB-typ"/>
</dbReference>
<dbReference type="InterPro" id="IPR052536">
    <property type="entry name" value="ABC-4_Integral_Memb_Prot"/>
</dbReference>
<reference evidence="8" key="1">
    <citation type="submission" date="2020-10" db="EMBL/GenBank/DDBJ databases">
        <authorList>
            <person name="Gilroy R."/>
        </authorList>
    </citation>
    <scope>NUCLEOTIDE SEQUENCE</scope>
    <source>
        <strain evidence="8">CHK176-22527</strain>
    </source>
</reference>
<feature type="transmembrane region" description="Helical" evidence="6">
    <location>
        <begin position="148"/>
        <end position="171"/>
    </location>
</feature>
<reference evidence="8" key="2">
    <citation type="journal article" date="2021" name="PeerJ">
        <title>Extensive microbial diversity within the chicken gut microbiome revealed by metagenomics and culture.</title>
        <authorList>
            <person name="Gilroy R."/>
            <person name="Ravi A."/>
            <person name="Getino M."/>
            <person name="Pursley I."/>
            <person name="Horton D.L."/>
            <person name="Alikhan N.F."/>
            <person name="Baker D."/>
            <person name="Gharbi K."/>
            <person name="Hall N."/>
            <person name="Watson M."/>
            <person name="Adriaenssens E.M."/>
            <person name="Foster-Nyarko E."/>
            <person name="Jarju S."/>
            <person name="Secka A."/>
            <person name="Antonio M."/>
            <person name="Oren A."/>
            <person name="Chaudhuri R.R."/>
            <person name="La Ragione R."/>
            <person name="Hildebrand F."/>
            <person name="Pallen M.J."/>
        </authorList>
    </citation>
    <scope>NUCLEOTIDE SEQUENCE</scope>
    <source>
        <strain evidence="8">CHK176-22527</strain>
    </source>
</reference>
<keyword evidence="5 6" id="KW-0472">Membrane</keyword>
<dbReference type="InterPro" id="IPR003838">
    <property type="entry name" value="ABC3_permease_C"/>
</dbReference>
<evidence type="ECO:0000256" key="5">
    <source>
        <dbReference type="ARBA" id="ARBA00023136"/>
    </source>
</evidence>
<dbReference type="PIRSF" id="PIRSF018968">
    <property type="entry name" value="ABC_permease_BceB"/>
    <property type="match status" value="1"/>
</dbReference>
<feature type="domain" description="ABC3 transporter permease C-terminal" evidence="7">
    <location>
        <begin position="64"/>
        <end position="181"/>
    </location>
</feature>
<sequence length="680" mass="76910">MFKLYPSMALTNIKSSRKTYIPYMISCMLTISLYYIICSLSSNENLTDIYGGNTIQSYMGMGQFIVAIFAVIFLFYINSSLIKRRKKEFGLYNILGMEKRHIAKVIFMETLYTFLASFISGIILGILLDKLMYLVILRIFNESVPLGFYVSVNGIIMSLALFGIIFMLIFLNSVRQVYTSKPVELLKSDNRGEAEPKAKWVLAIIGVICLAAGYFIAVTTENPVSAFALFFVAVVLVIIGTYLVFTAGSIVLLKLLKKNKNYYYKTTHFVSISSMMYRMKRNAVGLGNICILSTMVLVMISATLSINLGLDDSFSRTHPREVHISAMDNDPRYEEVINITENAFKDQGLEFEDRVDYRQLSFSAVYEREDDYFVTDTDAYSSGMSSIQAYNDLGTLTFIPLEDYNDYTGKNETLKEDEVLVYAENAPLEDDNINIFDDSFSVKKHLDEFLPNGSPWVSTPNIYGVVVKDMNVMDSLLEKQAEIYGDNQSFIMREYMADIKGGSEGKEAEIKKASDIISAKIQPQNSNGEAASGEFSGYVECAAVEKETYGDNFIGLFFIGIFLSILFIMATVLIMYYKQITEGYEDKERYEILQNVGMSHKEVKKSINSQVLTVFFLPLITAGVHVGFAFPFIFRILTLLGLLNMKLYAMCNIGCFLVFALFYALVYMLTSKLYYGIVKK</sequence>
<dbReference type="EMBL" id="DVLX01000029">
    <property type="protein sequence ID" value="HIT99190.1"/>
    <property type="molecule type" value="Genomic_DNA"/>
</dbReference>
<dbReference type="GO" id="GO:0005886">
    <property type="term" value="C:plasma membrane"/>
    <property type="evidence" value="ECO:0007669"/>
    <property type="project" value="UniProtKB-SubCell"/>
</dbReference>
<evidence type="ECO:0000256" key="4">
    <source>
        <dbReference type="ARBA" id="ARBA00022989"/>
    </source>
</evidence>
<evidence type="ECO:0000256" key="3">
    <source>
        <dbReference type="ARBA" id="ARBA00022692"/>
    </source>
</evidence>
<comment type="caution">
    <text evidence="8">The sequence shown here is derived from an EMBL/GenBank/DDBJ whole genome shotgun (WGS) entry which is preliminary data.</text>
</comment>
<feature type="transmembrane region" description="Helical" evidence="6">
    <location>
        <begin position="57"/>
        <end position="77"/>
    </location>
</feature>
<keyword evidence="3 6" id="KW-0812">Transmembrane</keyword>
<accession>A0A9D1HBJ2</accession>
<feature type="transmembrane region" description="Helical" evidence="6">
    <location>
        <begin position="553"/>
        <end position="577"/>
    </location>
</feature>
<keyword evidence="4 6" id="KW-1133">Transmembrane helix</keyword>
<evidence type="ECO:0000313" key="9">
    <source>
        <dbReference type="Proteomes" id="UP000824159"/>
    </source>
</evidence>
<dbReference type="PANTHER" id="PTHR46795">
    <property type="entry name" value="ABC TRANSPORTER PERMEASE-RELATED-RELATED"/>
    <property type="match status" value="1"/>
</dbReference>
<keyword evidence="6" id="KW-0813">Transport</keyword>
<evidence type="ECO:0000256" key="1">
    <source>
        <dbReference type="ARBA" id="ARBA00004651"/>
    </source>
</evidence>
<dbReference type="Pfam" id="PF02687">
    <property type="entry name" value="FtsX"/>
    <property type="match status" value="1"/>
</dbReference>
<evidence type="ECO:0000256" key="6">
    <source>
        <dbReference type="PIRNR" id="PIRNR018968"/>
    </source>
</evidence>
<name>A0A9D1HBJ2_9FIRM</name>
<comment type="similarity">
    <text evidence="6">Belongs to the ABC-4 integral membrane protein family.</text>
</comment>
<feature type="transmembrane region" description="Helical" evidence="6">
    <location>
        <begin position="646"/>
        <end position="670"/>
    </location>
</feature>
<comment type="subcellular location">
    <subcellularLocation>
        <location evidence="1 6">Cell membrane</location>
        <topology evidence="1 6">Multi-pass membrane protein</topology>
    </subcellularLocation>
</comment>
<dbReference type="Proteomes" id="UP000824159">
    <property type="component" value="Unassembled WGS sequence"/>
</dbReference>
<feature type="transmembrane region" description="Helical" evidence="6">
    <location>
        <begin position="283"/>
        <end position="310"/>
    </location>
</feature>
<keyword evidence="2 6" id="KW-1003">Cell membrane</keyword>
<feature type="transmembrane region" description="Helical" evidence="6">
    <location>
        <begin position="200"/>
        <end position="220"/>
    </location>
</feature>
<dbReference type="GO" id="GO:0055085">
    <property type="term" value="P:transmembrane transport"/>
    <property type="evidence" value="ECO:0007669"/>
    <property type="project" value="UniProtKB-UniRule"/>
</dbReference>